<protein>
    <recommendedName>
        <fullName evidence="3">FH2 domain-containing protein</fullName>
    </recommendedName>
</protein>
<dbReference type="AlphaFoldDB" id="A0A8J6K932"/>
<keyword evidence="5" id="KW-1185">Reference proteome</keyword>
<feature type="compositionally biased region" description="Polar residues" evidence="2">
    <location>
        <begin position="911"/>
        <end position="920"/>
    </location>
</feature>
<feature type="compositionally biased region" description="Polar residues" evidence="2">
    <location>
        <begin position="988"/>
        <end position="1038"/>
    </location>
</feature>
<feature type="compositionally biased region" description="Low complexity" evidence="2">
    <location>
        <begin position="507"/>
        <end position="518"/>
    </location>
</feature>
<comment type="caution">
    <text evidence="4">The sequence shown here is derived from an EMBL/GenBank/DDBJ whole genome shotgun (WGS) entry which is preliminary data.</text>
</comment>
<dbReference type="PANTHER" id="PTHR46345:SF11">
    <property type="entry name" value="FORMIN-J-LIKE"/>
    <property type="match status" value="1"/>
</dbReference>
<dbReference type="Proteomes" id="UP000770717">
    <property type="component" value="Unassembled WGS sequence"/>
</dbReference>
<dbReference type="InterPro" id="IPR015425">
    <property type="entry name" value="FH2_Formin"/>
</dbReference>
<dbReference type="EMBL" id="WNTK01000007">
    <property type="protein sequence ID" value="KAG9480034.1"/>
    <property type="molecule type" value="Genomic_DNA"/>
</dbReference>
<feature type="region of interest" description="Disordered" evidence="2">
    <location>
        <begin position="769"/>
        <end position="1086"/>
    </location>
</feature>
<feature type="compositionally biased region" description="Pro residues" evidence="2">
    <location>
        <begin position="52"/>
        <end position="69"/>
    </location>
</feature>
<dbReference type="Pfam" id="PF02181">
    <property type="entry name" value="FH2"/>
    <property type="match status" value="1"/>
</dbReference>
<evidence type="ECO:0000259" key="3">
    <source>
        <dbReference type="PROSITE" id="PS51444"/>
    </source>
</evidence>
<reference evidence="4" key="1">
    <citation type="thesis" date="2020" institute="ProQuest LLC" country="789 East Eisenhower Parkway, Ann Arbor, MI, USA">
        <title>Comparative Genomics and Chromosome Evolution.</title>
        <authorList>
            <person name="Mudd A.B."/>
        </authorList>
    </citation>
    <scope>NUCLEOTIDE SEQUENCE</scope>
    <source>
        <strain evidence="4">HN-11 Male</strain>
        <tissue evidence="4">Kidney and liver</tissue>
    </source>
</reference>
<feature type="compositionally biased region" description="Polar residues" evidence="2">
    <location>
        <begin position="1049"/>
        <end position="1079"/>
    </location>
</feature>
<dbReference type="OrthoDB" id="26518at2759"/>
<dbReference type="SUPFAM" id="SSF101447">
    <property type="entry name" value="Formin homology 2 domain (FH2 domain)"/>
    <property type="match status" value="1"/>
</dbReference>
<feature type="compositionally biased region" description="Basic and acidic residues" evidence="2">
    <location>
        <begin position="953"/>
        <end position="971"/>
    </location>
</feature>
<feature type="region of interest" description="Disordered" evidence="2">
    <location>
        <begin position="29"/>
        <end position="81"/>
    </location>
</feature>
<feature type="compositionally biased region" description="Polar residues" evidence="2">
    <location>
        <begin position="972"/>
        <end position="981"/>
    </location>
</feature>
<evidence type="ECO:0000313" key="4">
    <source>
        <dbReference type="EMBL" id="KAG9480034.1"/>
    </source>
</evidence>
<keyword evidence="1" id="KW-0175">Coiled coil</keyword>
<dbReference type="PANTHER" id="PTHR46345">
    <property type="entry name" value="INVERTED FORMIN-2"/>
    <property type="match status" value="1"/>
</dbReference>
<dbReference type="SMART" id="SM00498">
    <property type="entry name" value="FH2"/>
    <property type="match status" value="1"/>
</dbReference>
<dbReference type="InterPro" id="IPR042201">
    <property type="entry name" value="FH2_Formin_sf"/>
</dbReference>
<accession>A0A8J6K932</accession>
<evidence type="ECO:0000256" key="2">
    <source>
        <dbReference type="SAM" id="MobiDB-lite"/>
    </source>
</evidence>
<feature type="region of interest" description="Disordered" evidence="2">
    <location>
        <begin position="505"/>
        <end position="526"/>
    </location>
</feature>
<feature type="coiled-coil region" evidence="1">
    <location>
        <begin position="385"/>
        <end position="412"/>
    </location>
</feature>
<evidence type="ECO:0000313" key="5">
    <source>
        <dbReference type="Proteomes" id="UP000770717"/>
    </source>
</evidence>
<feature type="compositionally biased region" description="Polar residues" evidence="2">
    <location>
        <begin position="779"/>
        <end position="810"/>
    </location>
</feature>
<gene>
    <name evidence="4" type="ORF">GDO78_011840</name>
</gene>
<proteinExistence type="predicted"/>
<evidence type="ECO:0000256" key="1">
    <source>
        <dbReference type="SAM" id="Coils"/>
    </source>
</evidence>
<feature type="domain" description="FH2" evidence="3">
    <location>
        <begin position="76"/>
        <end position="469"/>
    </location>
</feature>
<dbReference type="Gene3D" id="1.20.58.2220">
    <property type="entry name" value="Formin, FH2 domain"/>
    <property type="match status" value="1"/>
</dbReference>
<feature type="compositionally biased region" description="Pro residues" evidence="2">
    <location>
        <begin position="33"/>
        <end position="44"/>
    </location>
</feature>
<feature type="region of interest" description="Disordered" evidence="2">
    <location>
        <begin position="704"/>
        <end position="739"/>
    </location>
</feature>
<sequence>MHVMNCVSLVNDKENGDCNVITSDLILDDRLTAPPPPPPPPPLPFQNHGSQPGPPPPPPPPGAPPPPPFLQNGINGHSSNNKKKKIRNFFWKTIPEDQVKGKTNIWTIAARQHQYQIDTKTIEELFGQQEDVNSGVFKRTGSSRSSFREPKDEVSFLDSKRSMNIGIFLKQFKKSAEHIIEDIRKGKSDLYDSETLQELLKLSPEPEEVKKLKSFSGEITKLSLADSFMYMLIQVPNYSLRIEAMVLKKEFSPSCASLIQDMMIIRLATKELMSCAQLHSILYLVLQAGNIMNAGGYAGNAVGFKLSSLLRLADTKANKPGMNLLHFVALEAQKKEDTLLTFSEKLQHVNEAARLSTENMETEFRALLARTKTLKDQIKKDAELSQQMEQFLQNAMKDLKELEKEKVELLKQGNTLIDFFCEDKETMKLDECFQIFRDFCEKFNRAVKDNKEREIQDLRQQKRQKELELRRRSWVFGENGGFGRSSSENDVELLTKKGLEDLLPFLQQRPQSPLSRNSSSRRSRLSLGVTADRELQMYLEAPPDDQTNKFNSLPRSRPLQPRPTIAWIETKEKNNQNIMDLNKNEAIQNPHPLPTVLISLEDEAPDHTTISNLHYKQDKTDRNNNQQPSCQNLVESQHKKNPLYSLTVTVEERELVKKLQKFELQQYVKETTGDPCITNLEPLDELKLDSVSCVDDDIPLNKTTKDKPCTSLSTSDETADTPEAHLNSASGHMSESTCISDKQEHKHMFYVEDGTDNSLTLDCSDSQDMYEKEDENVQIEETNGRVGSTTSASDQSENSESNARKSSISKESALKNKDPKDSKRPNSLKERTPSFTKATVTRPSNTVTTKPVRMLNDSEHVTMRKVVPISKSNRPGSVKRTELRSSVRGEAKSEDLKQTQRHSLRVKSDNQKSSPRSSITPEEPKFQRGASFTSNSSRFQRDQVQRKSLVKNTAEKPLRNVSKPKPDETKICRTTQKQNPPTVEVSRAPTTNTLKTSSTPGFARNTIASSTRSSKTEAPTPVKTSTIMRSTSLRQSIGKSEPTRDSTAKENGSAGTFKRTNSVRTNGMVTEATTNGKPETTQKEKGIVEKSSLKLKDTGKATLGKILKPLLK</sequence>
<feature type="compositionally biased region" description="Polar residues" evidence="2">
    <location>
        <begin position="727"/>
        <end position="739"/>
    </location>
</feature>
<feature type="compositionally biased region" description="Basic and acidic residues" evidence="2">
    <location>
        <begin position="812"/>
        <end position="832"/>
    </location>
</feature>
<dbReference type="PROSITE" id="PS51444">
    <property type="entry name" value="FH2"/>
    <property type="match status" value="1"/>
</dbReference>
<name>A0A8J6K932_ELECQ</name>
<feature type="compositionally biased region" description="Polar residues" evidence="2">
    <location>
        <begin position="833"/>
        <end position="849"/>
    </location>
</feature>
<feature type="compositionally biased region" description="Basic and acidic residues" evidence="2">
    <location>
        <begin position="879"/>
        <end position="898"/>
    </location>
</feature>
<organism evidence="4 5">
    <name type="scientific">Eleutherodactylus coqui</name>
    <name type="common">Puerto Rican coqui</name>
    <dbReference type="NCBI Taxonomy" id="57060"/>
    <lineage>
        <taxon>Eukaryota</taxon>
        <taxon>Metazoa</taxon>
        <taxon>Chordata</taxon>
        <taxon>Craniata</taxon>
        <taxon>Vertebrata</taxon>
        <taxon>Euteleostomi</taxon>
        <taxon>Amphibia</taxon>
        <taxon>Batrachia</taxon>
        <taxon>Anura</taxon>
        <taxon>Neobatrachia</taxon>
        <taxon>Hyloidea</taxon>
        <taxon>Eleutherodactylidae</taxon>
        <taxon>Eleutherodactylinae</taxon>
        <taxon>Eleutherodactylus</taxon>
        <taxon>Eleutherodactylus</taxon>
    </lineage>
</organism>